<gene>
    <name evidence="1" type="ordered locus">Lbys_3529</name>
</gene>
<dbReference type="STRING" id="649349.Lbys_3529"/>
<reference key="1">
    <citation type="submission" date="2010-11" db="EMBL/GenBank/DDBJ databases">
        <title>The complete genome of Leadbetterella byssophila DSM 17132.</title>
        <authorList>
            <consortium name="US DOE Joint Genome Institute (JGI-PGF)"/>
            <person name="Lucas S."/>
            <person name="Copeland A."/>
            <person name="Lapidus A."/>
            <person name="Glavina del Rio T."/>
            <person name="Dalin E."/>
            <person name="Tice H."/>
            <person name="Bruce D."/>
            <person name="Goodwin L."/>
            <person name="Pitluck S."/>
            <person name="Kyrpides N."/>
            <person name="Mavromatis K."/>
            <person name="Ivanova N."/>
            <person name="Teshima H."/>
            <person name="Brettin T."/>
            <person name="Detter J.C."/>
            <person name="Han C."/>
            <person name="Tapia R."/>
            <person name="Land M."/>
            <person name="Hauser L."/>
            <person name="Markowitz V."/>
            <person name="Cheng J.-F."/>
            <person name="Hugenholtz P."/>
            <person name="Woyke T."/>
            <person name="Wu D."/>
            <person name="Tindall B."/>
            <person name="Pomrenke H.G."/>
            <person name="Brambilla E."/>
            <person name="Klenk H.-P."/>
            <person name="Eisen J.A."/>
        </authorList>
    </citation>
    <scope>NUCLEOTIDE SEQUENCE [LARGE SCALE GENOMIC DNA]</scope>
    <source>
        <strain>DSM 17132</strain>
    </source>
</reference>
<dbReference type="RefSeq" id="WP_013410200.1">
    <property type="nucleotide sequence ID" value="NC_014655.1"/>
</dbReference>
<dbReference type="KEGG" id="lby:Lbys_3529"/>
<dbReference type="AlphaFoldDB" id="E4RZ59"/>
<organism evidence="1 2">
    <name type="scientific">Leadbetterella byssophila (strain DSM 17132 / JCM 16389 / KACC 11308 / NBRC 106382 / 4M15)</name>
    <dbReference type="NCBI Taxonomy" id="649349"/>
    <lineage>
        <taxon>Bacteria</taxon>
        <taxon>Pseudomonadati</taxon>
        <taxon>Bacteroidota</taxon>
        <taxon>Cytophagia</taxon>
        <taxon>Cytophagales</taxon>
        <taxon>Leadbetterellaceae</taxon>
        <taxon>Leadbetterella</taxon>
    </lineage>
</organism>
<reference evidence="1 2" key="2">
    <citation type="journal article" date="2011" name="Stand. Genomic Sci.">
        <title>Complete genome sequence of Leadbetterella byssophila type strain (4M15).</title>
        <authorList>
            <person name="Abt B."/>
            <person name="Teshima H."/>
            <person name="Lucas S."/>
            <person name="Lapidus A."/>
            <person name="Del Rio T.G."/>
            <person name="Nolan M."/>
            <person name="Tice H."/>
            <person name="Cheng J.F."/>
            <person name="Pitluck S."/>
            <person name="Liolios K."/>
            <person name="Pagani I."/>
            <person name="Ivanova N."/>
            <person name="Mavromatis K."/>
            <person name="Pati A."/>
            <person name="Tapia R."/>
            <person name="Han C."/>
            <person name="Goodwin L."/>
            <person name="Chen A."/>
            <person name="Palaniappan K."/>
            <person name="Land M."/>
            <person name="Hauser L."/>
            <person name="Chang Y.J."/>
            <person name="Jeffries C.D."/>
            <person name="Rohde M."/>
            <person name="Goker M."/>
            <person name="Tindall B.J."/>
            <person name="Detter J.C."/>
            <person name="Woyke T."/>
            <person name="Bristow J."/>
            <person name="Eisen J.A."/>
            <person name="Markowitz V."/>
            <person name="Hugenholtz P."/>
            <person name="Klenk H.P."/>
            <person name="Kyrpides N.C."/>
        </authorList>
    </citation>
    <scope>NUCLEOTIDE SEQUENCE [LARGE SCALE GENOMIC DNA]</scope>
    <source>
        <strain evidence="2">DSM 17132 / JCM 16389 / KACC 11308 / NBRC 106382 / 4M15</strain>
    </source>
</reference>
<evidence type="ECO:0000313" key="1">
    <source>
        <dbReference type="EMBL" id="ADQ19177.1"/>
    </source>
</evidence>
<dbReference type="EMBL" id="CP002305">
    <property type="protein sequence ID" value="ADQ19177.1"/>
    <property type="molecule type" value="Genomic_DNA"/>
</dbReference>
<keyword evidence="2" id="KW-1185">Reference proteome</keyword>
<dbReference type="Proteomes" id="UP000007435">
    <property type="component" value="Chromosome"/>
</dbReference>
<name>E4RZ59_LEAB4</name>
<proteinExistence type="predicted"/>
<protein>
    <submittedName>
        <fullName evidence="1">Uncharacterized protein</fullName>
    </submittedName>
</protein>
<accession>E4RZ59</accession>
<dbReference type="PROSITE" id="PS51257">
    <property type="entry name" value="PROKAR_LIPOPROTEIN"/>
    <property type="match status" value="1"/>
</dbReference>
<dbReference type="HOGENOM" id="CLU_1584047_0_0_10"/>
<dbReference type="OrthoDB" id="672896at2"/>
<evidence type="ECO:0000313" key="2">
    <source>
        <dbReference type="Proteomes" id="UP000007435"/>
    </source>
</evidence>
<sequence length="167" mass="18069">MKYLSLFLLSVIFVSCKVEGPQGPAGADGKDGNANVKTQIITVSPSNWQGDGFAWEARKASSIITADIATNGAVLCYLQGNDGVYTQIPFSYTDYWVDEGGQAFLYNSHLFFQYGTGMVNFILQDDDAQTPAPQSNMVFKVVAIASSELVAGLNTKNYMEVAEALNL</sequence>